<evidence type="ECO:0000256" key="1">
    <source>
        <dbReference type="SAM" id="MobiDB-lite"/>
    </source>
</evidence>
<dbReference type="EMBL" id="AP014685">
    <property type="protein sequence ID" value="BAR57381.1"/>
    <property type="molecule type" value="Genomic_DNA"/>
</dbReference>
<accession>A0A0E4FVM8</accession>
<dbReference type="InterPro" id="IPR011600">
    <property type="entry name" value="Pept_C14_caspase"/>
</dbReference>
<dbReference type="Proteomes" id="UP000063308">
    <property type="component" value="Chromosome"/>
</dbReference>
<feature type="signal peptide" evidence="2">
    <location>
        <begin position="1"/>
        <end position="23"/>
    </location>
</feature>
<dbReference type="AlphaFoldDB" id="A0A0E4FVM8"/>
<dbReference type="GO" id="GO:0004197">
    <property type="term" value="F:cysteine-type endopeptidase activity"/>
    <property type="evidence" value="ECO:0007669"/>
    <property type="project" value="InterPro"/>
</dbReference>
<evidence type="ECO:0000256" key="2">
    <source>
        <dbReference type="SAM" id="SignalP"/>
    </source>
</evidence>
<keyword evidence="2" id="KW-0732">Signal</keyword>
<protein>
    <recommendedName>
        <fullName evidence="3">Peptidase C14 caspase domain-containing protein</fullName>
    </recommendedName>
</protein>
<gene>
    <name evidence="4" type="ORF">NK6_4212</name>
</gene>
<evidence type="ECO:0000313" key="5">
    <source>
        <dbReference type="Proteomes" id="UP000063308"/>
    </source>
</evidence>
<sequence>MKIRFLFLLALLVSLVPTAPSLAAGDRYALVIGNAKYPDADAPLKEPLNDARDVADELKRDGFSVEIGENLTGDGMRRAFDKLYGKIKPGSVALVFFSGFGIQSARQSYMLPIDAQIWTESDVRRDGFSLEAVLGELNTRGAGVKIALIDASRRNPFERRFRSFSAGLTPVIAPNGTLVMYSAALASVVSDAGGEHSLFVQELLKEIRVPDLMAEETLNRTKMGVTRASRGEQVPWISSSLAEDFSFIPGAGGSRPTMAPPPAPPRRHPSSPITRRRHHRRRHHRLRRRSRPTRQPHRRPRPSRPHHRSPRSRPPYPRRRRR</sequence>
<reference evidence="4 5" key="1">
    <citation type="submission" date="2014-11" db="EMBL/GenBank/DDBJ databases">
        <title>Symbiosis island explosion on the genome of extra-slow-growing strains of soybean bradyrhizobia with massive insertion sequences.</title>
        <authorList>
            <person name="Iida T."/>
            <person name="Minamisawa K."/>
        </authorList>
    </citation>
    <scope>NUCLEOTIDE SEQUENCE [LARGE SCALE GENOMIC DNA]</scope>
    <source>
        <strain evidence="4 5">NK6</strain>
    </source>
</reference>
<name>A0A0E4FVM8_9BRAD</name>
<dbReference type="SUPFAM" id="SSF52129">
    <property type="entry name" value="Caspase-like"/>
    <property type="match status" value="1"/>
</dbReference>
<feature type="chain" id="PRO_5002420106" description="Peptidase C14 caspase domain-containing protein" evidence="2">
    <location>
        <begin position="24"/>
        <end position="322"/>
    </location>
</feature>
<dbReference type="Gene3D" id="3.40.50.1460">
    <property type="match status" value="1"/>
</dbReference>
<evidence type="ECO:0000313" key="4">
    <source>
        <dbReference type="EMBL" id="BAR57381.1"/>
    </source>
</evidence>
<dbReference type="InterPro" id="IPR029030">
    <property type="entry name" value="Caspase-like_dom_sf"/>
</dbReference>
<dbReference type="Pfam" id="PF00656">
    <property type="entry name" value="Peptidase_C14"/>
    <property type="match status" value="1"/>
</dbReference>
<dbReference type="GO" id="GO:0006508">
    <property type="term" value="P:proteolysis"/>
    <property type="evidence" value="ECO:0007669"/>
    <property type="project" value="InterPro"/>
</dbReference>
<feature type="domain" description="Peptidase C14 caspase" evidence="3">
    <location>
        <begin position="27"/>
        <end position="245"/>
    </location>
</feature>
<dbReference type="PANTHER" id="PTHR22576:SF37">
    <property type="entry name" value="MUCOSA-ASSOCIATED LYMPHOID TISSUE LYMPHOMA TRANSLOCATION PROTEIN 1"/>
    <property type="match status" value="1"/>
</dbReference>
<feature type="compositionally biased region" description="Basic residues" evidence="1">
    <location>
        <begin position="265"/>
        <end position="322"/>
    </location>
</feature>
<dbReference type="InterPro" id="IPR052039">
    <property type="entry name" value="Caspase-related_regulators"/>
</dbReference>
<organism evidence="4 5">
    <name type="scientific">Bradyrhizobium diazoefficiens</name>
    <dbReference type="NCBI Taxonomy" id="1355477"/>
    <lineage>
        <taxon>Bacteria</taxon>
        <taxon>Pseudomonadati</taxon>
        <taxon>Pseudomonadota</taxon>
        <taxon>Alphaproteobacteria</taxon>
        <taxon>Hyphomicrobiales</taxon>
        <taxon>Nitrobacteraceae</taxon>
        <taxon>Bradyrhizobium</taxon>
    </lineage>
</organism>
<feature type="region of interest" description="Disordered" evidence="1">
    <location>
        <begin position="247"/>
        <end position="322"/>
    </location>
</feature>
<evidence type="ECO:0000259" key="3">
    <source>
        <dbReference type="Pfam" id="PF00656"/>
    </source>
</evidence>
<proteinExistence type="predicted"/>
<dbReference type="PANTHER" id="PTHR22576">
    <property type="entry name" value="MUCOSA ASSOCIATED LYMPHOID TISSUE LYMPHOMA TRANSLOCATION PROTEIN 1/PARACASPASE"/>
    <property type="match status" value="1"/>
</dbReference>